<feature type="compositionally biased region" description="Low complexity" evidence="1">
    <location>
        <begin position="524"/>
        <end position="547"/>
    </location>
</feature>
<evidence type="ECO:0000313" key="3">
    <source>
        <dbReference type="Proteomes" id="UP001430356"/>
    </source>
</evidence>
<protein>
    <submittedName>
        <fullName evidence="2">Uncharacterized protein</fullName>
    </submittedName>
</protein>
<evidence type="ECO:0000313" key="2">
    <source>
        <dbReference type="EMBL" id="KAK7199816.1"/>
    </source>
</evidence>
<keyword evidence="3" id="KW-1185">Reference proteome</keyword>
<sequence>MSTVQLRPHFVAARDYADVCSVLGLLKEPIDDEDFETPEDAPYMPATYTSTIHLSDTLSVLSTGPPSPRRRSSALAAHVPTVHVPFGGDVSAPRSRAPDGGGDDVGTRVAGASHAPESTPFTAPRSPKASPTVTNGSRLRLTRCPSSTGQKPRRPKVLCIWDVDDTLVASGVSGVRQNLVFRESELVALFRSAGDDARHLLLSQGSIDDVFEEPSGRLRCVRPFLQRASEATRRSAGGERPSSAPLSSNAGAKKEKSSFSDLLRCGGGNQAKEPPSSASSVAQQRGGPAASSDNDLRRFAAGTVLVRLAALRDRSETAEDAAFLRDPAASPTCQRVFDGQLDDKAERLGRWLVLRPEVWGITLASMNTFFPPSRHTAYVNGKIYRKMDVVWSLAMTGEWDSIFFIDNNLSEVGVVRYGLQMTDVLDLRSQRKVYRLFQSDYLLLAASAKLRELELRYGRDITKPPPASAAPPATAAAAAAASHSSAKGGPTGASGCHGAVPTTATTSTAAASTAAPNGGGGAEETGALTPSKSAATSSTGSADRAGGFKNSALNRPAPSARQGDAGVADDVHIVSADGARNRPPPPPLTATKSPATALTPSLPCNGRHSIDVDNLSLTSASSPSQHPSGGGGGNDDVVASAMLSFNSIVRSPKLPCKDVDLIVVNLHMPSDAYHRVLTTARTNTSGQRSMQRVNNGATRYVGQPVFVGDRSCTDDQYKAILKYFQEAESTLFQLIEEEMRANGFVDASKGSRWVLKVRMAFGPKLVRPTFVPHMHQLYTPFLDDVEERLAAVLQRVGGTSSSCVLHTEAQRQYYVLQRVLPLIDPYLTGDLGRMLFDIFITDGSIPKSLADQLKRSVARMRARLQPPPEKKKR</sequence>
<feature type="compositionally biased region" description="Low complexity" evidence="1">
    <location>
        <begin position="470"/>
        <end position="486"/>
    </location>
</feature>
<feature type="compositionally biased region" description="Low complexity" evidence="1">
    <location>
        <begin position="589"/>
        <end position="601"/>
    </location>
</feature>
<evidence type="ECO:0000256" key="1">
    <source>
        <dbReference type="SAM" id="MobiDB-lite"/>
    </source>
</evidence>
<name>A0AAW0F1Q9_9TRYP</name>
<comment type="caution">
    <text evidence="2">The sequence shown here is derived from an EMBL/GenBank/DDBJ whole genome shotgun (WGS) entry which is preliminary data.</text>
</comment>
<feature type="region of interest" description="Disordered" evidence="1">
    <location>
        <begin position="462"/>
        <end position="610"/>
    </location>
</feature>
<feature type="compositionally biased region" description="Low complexity" evidence="1">
    <location>
        <begin position="502"/>
        <end position="516"/>
    </location>
</feature>
<gene>
    <name evidence="2" type="ORF">NESM_000028700</name>
</gene>
<reference evidence="2 3" key="1">
    <citation type="journal article" date="2021" name="MBio">
        <title>A New Model Trypanosomatid, Novymonas esmeraldas: Genomic Perception of Its 'Candidatus Pandoraea novymonadis' Endosymbiont.</title>
        <authorList>
            <person name="Zakharova A."/>
            <person name="Saura A."/>
            <person name="Butenko A."/>
            <person name="Podesvova L."/>
            <person name="Warmusova S."/>
            <person name="Kostygov A.Y."/>
            <person name="Nenarokova A."/>
            <person name="Lukes J."/>
            <person name="Opperdoes F.R."/>
            <person name="Yurchenko V."/>
        </authorList>
    </citation>
    <scope>NUCLEOTIDE SEQUENCE [LARGE SCALE GENOMIC DNA]</scope>
    <source>
        <strain evidence="2 3">E262AT.01</strain>
    </source>
</reference>
<organism evidence="2 3">
    <name type="scientific">Novymonas esmeraldas</name>
    <dbReference type="NCBI Taxonomy" id="1808958"/>
    <lineage>
        <taxon>Eukaryota</taxon>
        <taxon>Discoba</taxon>
        <taxon>Euglenozoa</taxon>
        <taxon>Kinetoplastea</taxon>
        <taxon>Metakinetoplastina</taxon>
        <taxon>Trypanosomatida</taxon>
        <taxon>Trypanosomatidae</taxon>
        <taxon>Novymonas</taxon>
    </lineage>
</organism>
<dbReference type="Proteomes" id="UP001430356">
    <property type="component" value="Unassembled WGS sequence"/>
</dbReference>
<feature type="region of interest" description="Disordered" evidence="1">
    <location>
        <begin position="230"/>
        <end position="294"/>
    </location>
</feature>
<dbReference type="AlphaFoldDB" id="A0AAW0F1Q9"/>
<accession>A0AAW0F1Q9</accession>
<feature type="region of interest" description="Disordered" evidence="1">
    <location>
        <begin position="86"/>
        <end position="153"/>
    </location>
</feature>
<proteinExistence type="predicted"/>
<dbReference type="EMBL" id="JAECZO010000001">
    <property type="protein sequence ID" value="KAK7199816.1"/>
    <property type="molecule type" value="Genomic_DNA"/>
</dbReference>